<evidence type="ECO:0000259" key="1">
    <source>
        <dbReference type="PROSITE" id="PS50202"/>
    </source>
</evidence>
<dbReference type="InterPro" id="IPR043502">
    <property type="entry name" value="DNA/RNA_pol_sf"/>
</dbReference>
<evidence type="ECO:0000259" key="2">
    <source>
        <dbReference type="PROSITE" id="PS50878"/>
    </source>
</evidence>
<keyword evidence="3" id="KW-1185">Reference proteome</keyword>
<feature type="domain" description="Reverse transcriptase" evidence="2">
    <location>
        <begin position="40"/>
        <end position="307"/>
    </location>
</feature>
<dbReference type="Pfam" id="PF00078">
    <property type="entry name" value="RVT_1"/>
    <property type="match status" value="1"/>
</dbReference>
<dbReference type="AlphaFoldDB" id="A0A914EK43"/>
<dbReference type="InterPro" id="IPR008962">
    <property type="entry name" value="PapD-like_sf"/>
</dbReference>
<dbReference type="InterPro" id="IPR000535">
    <property type="entry name" value="MSP_dom"/>
</dbReference>
<dbReference type="SUPFAM" id="SSF56672">
    <property type="entry name" value="DNA/RNA polymerases"/>
    <property type="match status" value="1"/>
</dbReference>
<proteinExistence type="predicted"/>
<reference evidence="4" key="1">
    <citation type="submission" date="2022-11" db="UniProtKB">
        <authorList>
            <consortium name="WormBaseParasite"/>
        </authorList>
    </citation>
    <scope>IDENTIFICATION</scope>
</reference>
<dbReference type="WBParaSite" id="ACRNAN_scaffold8718.g15281.t1">
    <property type="protein sequence ID" value="ACRNAN_scaffold8718.g15281.t1"/>
    <property type="gene ID" value="ACRNAN_scaffold8718.g15281"/>
</dbReference>
<dbReference type="CDD" id="cd01650">
    <property type="entry name" value="RT_nLTR_like"/>
    <property type="match status" value="1"/>
</dbReference>
<dbReference type="PANTHER" id="PTHR33332">
    <property type="entry name" value="REVERSE TRANSCRIPTASE DOMAIN-CONTAINING PROTEIN"/>
    <property type="match status" value="1"/>
</dbReference>
<dbReference type="SUPFAM" id="SSF49354">
    <property type="entry name" value="PapD-like"/>
    <property type="match status" value="1"/>
</dbReference>
<protein>
    <submittedName>
        <fullName evidence="4">Reverse transcriptase domain-containing protein</fullName>
    </submittedName>
</protein>
<accession>A0A914EK43</accession>
<evidence type="ECO:0000313" key="3">
    <source>
        <dbReference type="Proteomes" id="UP000887540"/>
    </source>
</evidence>
<dbReference type="Gene3D" id="2.60.40.10">
    <property type="entry name" value="Immunoglobulins"/>
    <property type="match status" value="1"/>
</dbReference>
<dbReference type="InterPro" id="IPR000477">
    <property type="entry name" value="RT_dom"/>
</dbReference>
<dbReference type="Proteomes" id="UP000887540">
    <property type="component" value="Unplaced"/>
</dbReference>
<name>A0A914EK43_9BILA</name>
<dbReference type="PROSITE" id="PS50202">
    <property type="entry name" value="MSP"/>
    <property type="match status" value="1"/>
</dbReference>
<dbReference type="PROSITE" id="PS50878">
    <property type="entry name" value="RT_POL"/>
    <property type="match status" value="1"/>
</dbReference>
<sequence>MDKINSIKARKAPGPDGITMHLLKALSGQVSSSIALLINRSILEGVYPEGWKHAVVVPVPKQENSANPDDYRPISLLPIISKIAESHMFTQLYPKINSKLHGNQFGFRRFRSTVDALTYFNYLATDGIEKAGKVAALFFDVRKAFDTVPHSKLLRRLQDFDLPKNWIQLLESYLLNRTFQVKVGQMLSSKRRITSGVPQGSVLGPLLFIAYVDEIFTTDLSPNAKLIMYADDLAYIKPFSTPQEKEELCRDIELLSSKYKELDLALNSKKTKWMCLSPGNKDSTMKLQMDKEEIERVESFKYLGVDLDPKLCFKNHVARITTKCKQAIGALNRTIRKFAPKSVFESLYKATVEPILTYALEVWYPYQVHLQTSVERVKKFAAKLVTNNFTAPYQELLYRLKWKSISQLVAERRAILMYQYHHELREIPADALYHHELREIPADALVRKRDVVGRTSARTGHSRQYYISNATTTTALQGSINLMKRIWNALPEELVAHPNPITFKRLTRKPEIYTILVKSVEAIPLVTSSGPPGDIQTQPNKKFVFNSPYDNKHIYYIKINNLSDRRIGWEIKTTVAVRMKVYPNCGVLKPKEAVLITISCNPFDFASVDTSNDCIIVEWTNTPEGAAKKFCSEWFKGDGIVRRKDLPIEYIP</sequence>
<organism evidence="3 4">
    <name type="scientific">Acrobeloides nanus</name>
    <dbReference type="NCBI Taxonomy" id="290746"/>
    <lineage>
        <taxon>Eukaryota</taxon>
        <taxon>Metazoa</taxon>
        <taxon>Ecdysozoa</taxon>
        <taxon>Nematoda</taxon>
        <taxon>Chromadorea</taxon>
        <taxon>Rhabditida</taxon>
        <taxon>Tylenchina</taxon>
        <taxon>Cephalobomorpha</taxon>
        <taxon>Cephaloboidea</taxon>
        <taxon>Cephalobidae</taxon>
        <taxon>Acrobeloides</taxon>
    </lineage>
</organism>
<dbReference type="Pfam" id="PF00635">
    <property type="entry name" value="Motile_Sperm"/>
    <property type="match status" value="1"/>
</dbReference>
<dbReference type="InterPro" id="IPR013783">
    <property type="entry name" value="Ig-like_fold"/>
</dbReference>
<feature type="domain" description="MSP" evidence="1">
    <location>
        <begin position="534"/>
        <end position="651"/>
    </location>
</feature>
<evidence type="ECO:0000313" key="4">
    <source>
        <dbReference type="WBParaSite" id="ACRNAN_scaffold8718.g15281.t1"/>
    </source>
</evidence>